<name>E1ZYU0_CAMFO</name>
<dbReference type="InParanoid" id="E1ZYU0"/>
<keyword evidence="1" id="KW-0833">Ubl conjugation pathway</keyword>
<gene>
    <name evidence="3" type="ORF">EAG_08427</name>
</gene>
<dbReference type="Proteomes" id="UP000000311">
    <property type="component" value="Unassembled WGS sequence"/>
</dbReference>
<evidence type="ECO:0000313" key="3">
    <source>
        <dbReference type="EMBL" id="EFN73630.1"/>
    </source>
</evidence>
<keyword evidence="2" id="KW-0040">ANK repeat</keyword>
<dbReference type="EMBL" id="GL435242">
    <property type="protein sequence ID" value="EFN73630.1"/>
    <property type="molecule type" value="Genomic_DNA"/>
</dbReference>
<proteinExistence type="predicted"/>
<evidence type="ECO:0000256" key="2">
    <source>
        <dbReference type="ARBA" id="ARBA00023043"/>
    </source>
</evidence>
<organism evidence="4">
    <name type="scientific">Camponotus floridanus</name>
    <name type="common">Florida carpenter ant</name>
    <dbReference type="NCBI Taxonomy" id="104421"/>
    <lineage>
        <taxon>Eukaryota</taxon>
        <taxon>Metazoa</taxon>
        <taxon>Ecdysozoa</taxon>
        <taxon>Arthropoda</taxon>
        <taxon>Hexapoda</taxon>
        <taxon>Insecta</taxon>
        <taxon>Pterygota</taxon>
        <taxon>Neoptera</taxon>
        <taxon>Endopterygota</taxon>
        <taxon>Hymenoptera</taxon>
        <taxon>Apocrita</taxon>
        <taxon>Aculeata</taxon>
        <taxon>Formicoidea</taxon>
        <taxon>Formicidae</taxon>
        <taxon>Formicinae</taxon>
        <taxon>Camponotus</taxon>
    </lineage>
</organism>
<evidence type="ECO:0000256" key="1">
    <source>
        <dbReference type="ARBA" id="ARBA00022786"/>
    </source>
</evidence>
<dbReference type="PANTHER" id="PTHR20966">
    <property type="entry name" value="ANKYRIN REPEAT AND SOCS BOX PROTEIN 17"/>
    <property type="match status" value="1"/>
</dbReference>
<dbReference type="AlphaFoldDB" id="E1ZYU0"/>
<evidence type="ECO:0000313" key="4">
    <source>
        <dbReference type="Proteomes" id="UP000000311"/>
    </source>
</evidence>
<dbReference type="OrthoDB" id="6419934at2759"/>
<protein>
    <submittedName>
        <fullName evidence="3">Uncharacterized protein</fullName>
    </submittedName>
</protein>
<dbReference type="PANTHER" id="PTHR20966:SF2">
    <property type="entry name" value="ANKYRIN REPEAT AND SOCS BOX PROTEIN 17"/>
    <property type="match status" value="1"/>
</dbReference>
<keyword evidence="4" id="KW-1185">Reference proteome</keyword>
<reference evidence="3 4" key="1">
    <citation type="journal article" date="2010" name="Science">
        <title>Genomic comparison of the ants Camponotus floridanus and Harpegnathos saltator.</title>
        <authorList>
            <person name="Bonasio R."/>
            <person name="Zhang G."/>
            <person name="Ye C."/>
            <person name="Mutti N.S."/>
            <person name="Fang X."/>
            <person name="Qin N."/>
            <person name="Donahue G."/>
            <person name="Yang P."/>
            <person name="Li Q."/>
            <person name="Li C."/>
            <person name="Zhang P."/>
            <person name="Huang Z."/>
            <person name="Berger S.L."/>
            <person name="Reinberg D."/>
            <person name="Wang J."/>
            <person name="Liebig J."/>
        </authorList>
    </citation>
    <scope>NUCLEOTIDE SEQUENCE [LARGE SCALE GENOMIC DNA]</scope>
    <source>
        <strain evidence="4">C129</strain>
    </source>
</reference>
<sequence>MNHGYLTLSAENLDKQDVCERIVISALRYHNIMKMENGCLLGKFHNVLYVAAKLCYEWDIGNNEIVSRLLNDIFYCEKTFE</sequence>
<accession>E1ZYU0</accession>
<dbReference type="InterPro" id="IPR039147">
    <property type="entry name" value="ASB17"/>
</dbReference>